<proteinExistence type="predicted"/>
<evidence type="ECO:0000313" key="2">
    <source>
        <dbReference type="Proteomes" id="UP001281147"/>
    </source>
</evidence>
<organism evidence="1 2">
    <name type="scientific">Vermiconidia calcicola</name>
    <dbReference type="NCBI Taxonomy" id="1690605"/>
    <lineage>
        <taxon>Eukaryota</taxon>
        <taxon>Fungi</taxon>
        <taxon>Dikarya</taxon>
        <taxon>Ascomycota</taxon>
        <taxon>Pezizomycotina</taxon>
        <taxon>Dothideomycetes</taxon>
        <taxon>Dothideomycetidae</taxon>
        <taxon>Mycosphaerellales</taxon>
        <taxon>Extremaceae</taxon>
        <taxon>Vermiconidia</taxon>
    </lineage>
</organism>
<name>A0ACC3MBL4_9PEZI</name>
<evidence type="ECO:0000313" key="1">
    <source>
        <dbReference type="EMBL" id="KAK3684345.1"/>
    </source>
</evidence>
<reference evidence="1" key="1">
    <citation type="submission" date="2023-07" db="EMBL/GenBank/DDBJ databases">
        <title>Black Yeasts Isolated from many extreme environments.</title>
        <authorList>
            <person name="Coleine C."/>
            <person name="Stajich J.E."/>
            <person name="Selbmann L."/>
        </authorList>
    </citation>
    <scope>NUCLEOTIDE SEQUENCE</scope>
    <source>
        <strain evidence="1">CCFEE 5714</strain>
    </source>
</reference>
<comment type="caution">
    <text evidence="1">The sequence shown here is derived from an EMBL/GenBank/DDBJ whole genome shotgun (WGS) entry which is preliminary data.</text>
</comment>
<accession>A0ACC3MBL4</accession>
<dbReference type="EMBL" id="JAUTXU010000352">
    <property type="protein sequence ID" value="KAK3684345.1"/>
    <property type="molecule type" value="Genomic_DNA"/>
</dbReference>
<keyword evidence="2" id="KW-1185">Reference proteome</keyword>
<sequence length="193" mass="21365">MTTSGSALDKSKPNMPLSGLSNDGYSKDDVATATCYCGAVQLEFPSEAPGLLDTFVCNCFDCYKITASMFASNFIVDDHYLKHNRGKENLTSFRQNHTIARLNSTTGERYHMTNCFCKTCGTLMYRVPEAFRGQSILRIGTVDDFSLMEKKLKPKREQFVNSRIGWLKGVEGAKKSERLDEDTLASAGGVGVQ</sequence>
<gene>
    <name evidence="1" type="ORF">LTR37_020373</name>
</gene>
<dbReference type="Proteomes" id="UP001281147">
    <property type="component" value="Unassembled WGS sequence"/>
</dbReference>
<protein>
    <submittedName>
        <fullName evidence="1">Uncharacterized protein</fullName>
    </submittedName>
</protein>